<evidence type="ECO:0000313" key="2">
    <source>
        <dbReference type="EMBL" id="QOL83050.1"/>
    </source>
</evidence>
<keyword evidence="1" id="KW-1133">Transmembrane helix</keyword>
<dbReference type="Proteomes" id="UP000594118">
    <property type="component" value="Chromosome"/>
</dbReference>
<name>A0A7L9WVE5_9RHOB</name>
<sequence>MLALALVRFLASLGCQIDEGSSHPCVFLGRDLTDLAYSLGFFAAWGPLILFPICAGVAMLWGLTRLILFIAQPKD</sequence>
<keyword evidence="1" id="KW-0812">Transmembrane</keyword>
<keyword evidence="1" id="KW-0472">Membrane</keyword>
<organism evidence="2 3">
    <name type="scientific">Pseudooceanicola spongiae</name>
    <dbReference type="NCBI Taxonomy" id="2613965"/>
    <lineage>
        <taxon>Bacteria</taxon>
        <taxon>Pseudomonadati</taxon>
        <taxon>Pseudomonadota</taxon>
        <taxon>Alphaproteobacteria</taxon>
        <taxon>Rhodobacterales</taxon>
        <taxon>Paracoccaceae</taxon>
        <taxon>Pseudooceanicola</taxon>
    </lineage>
</organism>
<dbReference type="EMBL" id="CP045201">
    <property type="protein sequence ID" value="QOL83050.1"/>
    <property type="molecule type" value="Genomic_DNA"/>
</dbReference>
<dbReference type="AlphaFoldDB" id="A0A7L9WVE5"/>
<evidence type="ECO:0000256" key="1">
    <source>
        <dbReference type="SAM" id="Phobius"/>
    </source>
</evidence>
<proteinExistence type="predicted"/>
<dbReference type="KEGG" id="pshq:F3W81_01470"/>
<protein>
    <submittedName>
        <fullName evidence="2">Uncharacterized protein</fullName>
    </submittedName>
</protein>
<keyword evidence="3" id="KW-1185">Reference proteome</keyword>
<accession>A0A7L9WVE5</accession>
<gene>
    <name evidence="2" type="ORF">F3W81_01470</name>
</gene>
<evidence type="ECO:0000313" key="3">
    <source>
        <dbReference type="Proteomes" id="UP000594118"/>
    </source>
</evidence>
<feature type="transmembrane region" description="Helical" evidence="1">
    <location>
        <begin position="41"/>
        <end position="64"/>
    </location>
</feature>
<reference evidence="2 3" key="1">
    <citation type="submission" date="2019-10" db="EMBL/GenBank/DDBJ databases">
        <title>Pseudopuniceibacterium sp. HQ09 islated from Antarctica.</title>
        <authorList>
            <person name="Liao L."/>
            <person name="Su S."/>
            <person name="Chen B."/>
            <person name="Yu Y."/>
        </authorList>
    </citation>
    <scope>NUCLEOTIDE SEQUENCE [LARGE SCALE GENOMIC DNA]</scope>
    <source>
        <strain evidence="2 3">HQ09</strain>
    </source>
</reference>